<dbReference type="NCBIfam" id="TIGR00096">
    <property type="entry name" value="16S rRNA (cytidine(1402)-2'-O)-methyltransferase"/>
    <property type="match status" value="1"/>
</dbReference>
<dbReference type="PANTHER" id="PTHR46111">
    <property type="entry name" value="RIBOSOMAL RNA SMALL SUBUNIT METHYLTRANSFERASE I"/>
    <property type="match status" value="1"/>
</dbReference>
<dbReference type="CDD" id="cd11648">
    <property type="entry name" value="RsmI"/>
    <property type="match status" value="1"/>
</dbReference>
<evidence type="ECO:0000256" key="3">
    <source>
        <dbReference type="ARBA" id="ARBA00022603"/>
    </source>
</evidence>
<proteinExistence type="inferred from homology"/>
<dbReference type="GO" id="GO:0070677">
    <property type="term" value="F:rRNA (cytosine-2'-O-)-methyltransferase activity"/>
    <property type="evidence" value="ECO:0007669"/>
    <property type="project" value="UniProtKB-UniRule"/>
</dbReference>
<protein>
    <recommendedName>
        <fullName evidence="6">Ribosomal RNA small subunit methyltransferase I</fullName>
        <ecNumber evidence="6">2.1.1.198</ecNumber>
    </recommendedName>
    <alternativeName>
        <fullName evidence="6">16S rRNA 2'-O-ribose C1402 methyltransferase</fullName>
    </alternativeName>
    <alternativeName>
        <fullName evidence="6">rRNA (cytidine-2'-O-)-methyltransferase RsmI</fullName>
    </alternativeName>
</protein>
<keyword evidence="2 6" id="KW-0698">rRNA processing</keyword>
<keyword evidence="9" id="KW-1185">Reference proteome</keyword>
<dbReference type="InterPro" id="IPR008189">
    <property type="entry name" value="rRNA_ssu_MeTfrase_I"/>
</dbReference>
<evidence type="ECO:0000256" key="1">
    <source>
        <dbReference type="ARBA" id="ARBA00022490"/>
    </source>
</evidence>
<comment type="caution">
    <text evidence="8">The sequence shown here is derived from an EMBL/GenBank/DDBJ whole genome shotgun (WGS) entry which is preliminary data.</text>
</comment>
<evidence type="ECO:0000256" key="4">
    <source>
        <dbReference type="ARBA" id="ARBA00022679"/>
    </source>
</evidence>
<dbReference type="RefSeq" id="WP_068369969.1">
    <property type="nucleotide sequence ID" value="NZ_CAMYBE010000014.1"/>
</dbReference>
<dbReference type="STRING" id="755172.HMPREF1863_01800"/>
<dbReference type="InterPro" id="IPR014777">
    <property type="entry name" value="4pyrrole_Mease_sub1"/>
</dbReference>
<dbReference type="PATRIC" id="fig|755172.3.peg.1756"/>
<evidence type="ECO:0000259" key="7">
    <source>
        <dbReference type="Pfam" id="PF00590"/>
    </source>
</evidence>
<dbReference type="EC" id="2.1.1.198" evidence="6"/>
<evidence type="ECO:0000313" key="9">
    <source>
        <dbReference type="Proteomes" id="UP000070442"/>
    </source>
</evidence>
<keyword evidence="3 6" id="KW-0489">Methyltransferase</keyword>
<organism evidence="8 9">
    <name type="scientific">Aedoeadaptatus coxii</name>
    <dbReference type="NCBI Taxonomy" id="755172"/>
    <lineage>
        <taxon>Bacteria</taxon>
        <taxon>Bacillati</taxon>
        <taxon>Bacillota</taxon>
        <taxon>Tissierellia</taxon>
        <taxon>Tissierellales</taxon>
        <taxon>Peptoniphilaceae</taxon>
        <taxon>Aedoeadaptatus</taxon>
    </lineage>
</organism>
<dbReference type="Gene3D" id="3.30.950.10">
    <property type="entry name" value="Methyltransferase, Cobalt-precorrin-4 Transmethylase, Domain 2"/>
    <property type="match status" value="1"/>
</dbReference>
<dbReference type="HAMAP" id="MF_01877">
    <property type="entry name" value="16SrRNA_methyltr_I"/>
    <property type="match status" value="1"/>
</dbReference>
<keyword evidence="4 6" id="KW-0808">Transferase</keyword>
<dbReference type="EMBL" id="LSDG01000046">
    <property type="protein sequence ID" value="KXB64881.1"/>
    <property type="molecule type" value="Genomic_DNA"/>
</dbReference>
<comment type="function">
    <text evidence="6">Catalyzes the 2'-O-methylation of the ribose of cytidine 1402 (C1402) in 16S rRNA.</text>
</comment>
<reference evidence="9" key="1">
    <citation type="submission" date="2016-01" db="EMBL/GenBank/DDBJ databases">
        <authorList>
            <person name="Mitreva M."/>
            <person name="Pepin K.H."/>
            <person name="Mihindukulasuriya K.A."/>
            <person name="Fulton R."/>
            <person name="Fronick C."/>
            <person name="O'Laughlin M."/>
            <person name="Miner T."/>
            <person name="Herter B."/>
            <person name="Rosa B.A."/>
            <person name="Cordes M."/>
            <person name="Tomlinson C."/>
            <person name="Wollam A."/>
            <person name="Palsikar V.B."/>
            <person name="Mardis E.R."/>
            <person name="Wilson R.K."/>
        </authorList>
    </citation>
    <scope>NUCLEOTIDE SEQUENCE [LARGE SCALE GENOMIC DNA]</scope>
    <source>
        <strain evidence="9">DNF00729</strain>
    </source>
</reference>
<dbReference type="InterPro" id="IPR035996">
    <property type="entry name" value="4pyrrol_Methylase_sf"/>
</dbReference>
<dbReference type="InterPro" id="IPR018063">
    <property type="entry name" value="SAM_MeTrfase_RsmI_CS"/>
</dbReference>
<dbReference type="SUPFAM" id="SSF53790">
    <property type="entry name" value="Tetrapyrrole methylase"/>
    <property type="match status" value="1"/>
</dbReference>
<dbReference type="PROSITE" id="PS01296">
    <property type="entry name" value="RSMI"/>
    <property type="match status" value="1"/>
</dbReference>
<comment type="catalytic activity">
    <reaction evidence="6">
        <text>cytidine(1402) in 16S rRNA + S-adenosyl-L-methionine = 2'-O-methylcytidine(1402) in 16S rRNA + S-adenosyl-L-homocysteine + H(+)</text>
        <dbReference type="Rhea" id="RHEA:42924"/>
        <dbReference type="Rhea" id="RHEA-COMP:10285"/>
        <dbReference type="Rhea" id="RHEA-COMP:10286"/>
        <dbReference type="ChEBI" id="CHEBI:15378"/>
        <dbReference type="ChEBI" id="CHEBI:57856"/>
        <dbReference type="ChEBI" id="CHEBI:59789"/>
        <dbReference type="ChEBI" id="CHEBI:74495"/>
        <dbReference type="ChEBI" id="CHEBI:82748"/>
        <dbReference type="EC" id="2.1.1.198"/>
    </reaction>
</comment>
<comment type="subcellular location">
    <subcellularLocation>
        <location evidence="6">Cytoplasm</location>
    </subcellularLocation>
</comment>
<evidence type="ECO:0000313" key="8">
    <source>
        <dbReference type="EMBL" id="KXB64881.1"/>
    </source>
</evidence>
<dbReference type="AlphaFoldDB" id="A0A134AAY4"/>
<dbReference type="PIRSF" id="PIRSF005917">
    <property type="entry name" value="MTase_YraL"/>
    <property type="match status" value="1"/>
</dbReference>
<feature type="domain" description="Tetrapyrrole methylase" evidence="7">
    <location>
        <begin position="4"/>
        <end position="202"/>
    </location>
</feature>
<comment type="similarity">
    <text evidence="6">Belongs to the methyltransferase superfamily. RsmI family.</text>
</comment>
<evidence type="ECO:0000256" key="5">
    <source>
        <dbReference type="ARBA" id="ARBA00022691"/>
    </source>
</evidence>
<dbReference type="Proteomes" id="UP000070442">
    <property type="component" value="Unassembled WGS sequence"/>
</dbReference>
<dbReference type="Gene3D" id="3.40.1010.10">
    <property type="entry name" value="Cobalt-precorrin-4 Transmethylase, Domain 1"/>
    <property type="match status" value="1"/>
</dbReference>
<dbReference type="Pfam" id="PF00590">
    <property type="entry name" value="TP_methylase"/>
    <property type="match status" value="1"/>
</dbReference>
<dbReference type="InterPro" id="IPR014776">
    <property type="entry name" value="4pyrrole_Mease_sub2"/>
</dbReference>
<sequence length="271" mass="30038">MAGKVYFCPTPIGNLEDITLRALRVMKEADLILAEDTRHSMPLLKHYDIHTPLESYHKFNEEEKIGGILKRLDEGKDIALISDAGMPGVSDPGAVLLSALLKEGRPFEVLPGPSAHVCASVIAGLDEGRYLFWGFLPQKHGARVKTLEELADIPVPVIFYEAPHRIQRFAEDVLAALGNRPLIFVREISKMYEERVETTAADFLQNMEDFTIKGEFAVVLMPGEGEEEEIDIAAALRERMDGGESPSKAVKSVAKALNLPKNLVYKESLKL</sequence>
<dbReference type="PANTHER" id="PTHR46111:SF1">
    <property type="entry name" value="RIBOSOMAL RNA SMALL SUBUNIT METHYLTRANSFERASE I"/>
    <property type="match status" value="1"/>
</dbReference>
<keyword evidence="1 6" id="KW-0963">Cytoplasm</keyword>
<accession>A0A134AAY4</accession>
<keyword evidence="5 6" id="KW-0949">S-adenosyl-L-methionine</keyword>
<dbReference type="InterPro" id="IPR000878">
    <property type="entry name" value="4pyrrol_Mease"/>
</dbReference>
<evidence type="ECO:0000256" key="6">
    <source>
        <dbReference type="HAMAP-Rule" id="MF_01877"/>
    </source>
</evidence>
<name>A0A134AAY4_9FIRM</name>
<gene>
    <name evidence="6" type="primary">rsmI</name>
    <name evidence="8" type="ORF">HMPREF1863_01800</name>
</gene>
<evidence type="ECO:0000256" key="2">
    <source>
        <dbReference type="ARBA" id="ARBA00022552"/>
    </source>
</evidence>
<dbReference type="GO" id="GO:0005737">
    <property type="term" value="C:cytoplasm"/>
    <property type="evidence" value="ECO:0007669"/>
    <property type="project" value="UniProtKB-SubCell"/>
</dbReference>